<keyword evidence="1" id="KW-1133">Transmembrane helix</keyword>
<dbReference type="HOGENOM" id="CLU_924933_0_0_1"/>
<comment type="caution">
    <text evidence="2">The sequence shown here is derived from an EMBL/GenBank/DDBJ whole genome shotgun (WGS) entry which is preliminary data.</text>
</comment>
<protein>
    <recommendedName>
        <fullName evidence="4">Protein kinase domain-containing protein</fullName>
    </recommendedName>
</protein>
<accession>S7WBX0</accession>
<dbReference type="InParanoid" id="S7WBX0"/>
<evidence type="ECO:0000313" key="2">
    <source>
        <dbReference type="EMBL" id="EPR79247.1"/>
    </source>
</evidence>
<evidence type="ECO:0008006" key="4">
    <source>
        <dbReference type="Google" id="ProtNLM"/>
    </source>
</evidence>
<feature type="transmembrane region" description="Helical" evidence="1">
    <location>
        <begin position="12"/>
        <end position="34"/>
    </location>
</feature>
<keyword evidence="1" id="KW-0812">Transmembrane</keyword>
<dbReference type="InterPro" id="IPR011009">
    <property type="entry name" value="Kinase-like_dom_sf"/>
</dbReference>
<gene>
    <name evidence="2" type="ORF">SLOPH_841</name>
</gene>
<dbReference type="VEuPathDB" id="MicrosporidiaDB:SLOPH_841"/>
<dbReference type="SUPFAM" id="SSF56112">
    <property type="entry name" value="Protein kinase-like (PK-like)"/>
    <property type="match status" value="1"/>
</dbReference>
<keyword evidence="3" id="KW-1185">Reference proteome</keyword>
<dbReference type="AlphaFoldDB" id="S7WBX0"/>
<dbReference type="Proteomes" id="UP000014978">
    <property type="component" value="Unassembled WGS sequence"/>
</dbReference>
<organism evidence="2 3">
    <name type="scientific">Spraguea lophii (strain 42_110)</name>
    <name type="common">Microsporidian parasite</name>
    <dbReference type="NCBI Taxonomy" id="1358809"/>
    <lineage>
        <taxon>Eukaryota</taxon>
        <taxon>Fungi</taxon>
        <taxon>Fungi incertae sedis</taxon>
        <taxon>Microsporidia</taxon>
        <taxon>Spragueidae</taxon>
        <taxon>Spraguea</taxon>
    </lineage>
</organism>
<keyword evidence="1" id="KW-0472">Membrane</keyword>
<evidence type="ECO:0000256" key="1">
    <source>
        <dbReference type="SAM" id="Phobius"/>
    </source>
</evidence>
<reference evidence="3" key="1">
    <citation type="journal article" date="2013" name="PLoS Genet.">
        <title>The genome of Spraguea lophii and the basis of host-microsporidian interactions.</title>
        <authorList>
            <person name="Campbell S.E."/>
            <person name="Williams T.A."/>
            <person name="Yousuf A."/>
            <person name="Soanes D.M."/>
            <person name="Paszkiewicz K.H."/>
            <person name="Williams B.A.P."/>
        </authorList>
    </citation>
    <scope>NUCLEOTIDE SEQUENCE [LARGE SCALE GENOMIC DNA]</scope>
    <source>
        <strain evidence="3">42_110</strain>
    </source>
</reference>
<name>S7WBX0_SPRLO</name>
<dbReference type="Gene3D" id="1.10.510.10">
    <property type="entry name" value="Transferase(Phosphotransferase) domain 1"/>
    <property type="match status" value="1"/>
</dbReference>
<proteinExistence type="predicted"/>
<sequence>MLLIYPMKTSTKIFLFLLIPGIIILSYVSVIFYAKKDIKEVDPIFKDRAFKYSTSINLDKNNNKIIKDSIYKDQDASHVSCFPDLYSLYITLIKPKLKFLFKDDNIEYSQYQCKICNKKFLIKYSKEPIPNETFFFDYFITNPCKYTLDRIIYYEEGNVYIYELPEHSVMELQFTEIELKFVIKHLILAIEEFHRRTIIHKNISIKNIFSSNNEIQIEDFSKAIKIGHLSLFLNIHKDWKDLTKVLTHFIRHQKSFENDKRHKNELKNLISFIENYKIYFTWKEDKYFIEKLKKQDYFILK</sequence>
<dbReference type="EMBL" id="ATCN01000329">
    <property type="protein sequence ID" value="EPR79247.1"/>
    <property type="molecule type" value="Genomic_DNA"/>
</dbReference>
<evidence type="ECO:0000313" key="3">
    <source>
        <dbReference type="Proteomes" id="UP000014978"/>
    </source>
</evidence>